<evidence type="ECO:0000259" key="5">
    <source>
        <dbReference type="Pfam" id="PF06441"/>
    </source>
</evidence>
<dbReference type="GO" id="GO:0097176">
    <property type="term" value="P:epoxide metabolic process"/>
    <property type="evidence" value="ECO:0007669"/>
    <property type="project" value="TreeGrafter"/>
</dbReference>
<feature type="active site" description="Proton donor" evidence="4">
    <location>
        <position position="313"/>
    </location>
</feature>
<protein>
    <submittedName>
        <fullName evidence="6">Alpha/beta-hydrolase</fullName>
    </submittedName>
</protein>
<dbReference type="AlphaFoldDB" id="A0A6A6QM16"/>
<organism evidence="6 7">
    <name type="scientific">Lophium mytilinum</name>
    <dbReference type="NCBI Taxonomy" id="390894"/>
    <lineage>
        <taxon>Eukaryota</taxon>
        <taxon>Fungi</taxon>
        <taxon>Dikarya</taxon>
        <taxon>Ascomycota</taxon>
        <taxon>Pezizomycotina</taxon>
        <taxon>Dothideomycetes</taxon>
        <taxon>Pleosporomycetidae</taxon>
        <taxon>Mytilinidiales</taxon>
        <taxon>Mytilinidiaceae</taxon>
        <taxon>Lophium</taxon>
    </lineage>
</organism>
<dbReference type="PRINTS" id="PR00412">
    <property type="entry name" value="EPOXHYDRLASE"/>
</dbReference>
<evidence type="ECO:0000256" key="4">
    <source>
        <dbReference type="PIRSR" id="PIRSR001112-1"/>
    </source>
</evidence>
<dbReference type="OrthoDB" id="7130006at2759"/>
<dbReference type="Gene3D" id="3.40.50.1820">
    <property type="entry name" value="alpha/beta hydrolase"/>
    <property type="match status" value="1"/>
</dbReference>
<comment type="similarity">
    <text evidence="1">Belongs to the peptidase S33 family.</text>
</comment>
<dbReference type="SUPFAM" id="SSF53474">
    <property type="entry name" value="alpha/beta-Hydrolases"/>
    <property type="match status" value="1"/>
</dbReference>
<dbReference type="GO" id="GO:0004301">
    <property type="term" value="F:epoxide hydrolase activity"/>
    <property type="evidence" value="ECO:0007669"/>
    <property type="project" value="TreeGrafter"/>
</dbReference>
<keyword evidence="2" id="KW-0058">Aromatic hydrocarbons catabolism</keyword>
<keyword evidence="7" id="KW-1185">Reference proteome</keyword>
<evidence type="ECO:0000313" key="6">
    <source>
        <dbReference type="EMBL" id="KAF2493189.1"/>
    </source>
</evidence>
<dbReference type="Proteomes" id="UP000799750">
    <property type="component" value="Unassembled WGS sequence"/>
</dbReference>
<reference evidence="6" key="1">
    <citation type="journal article" date="2020" name="Stud. Mycol.">
        <title>101 Dothideomycetes genomes: a test case for predicting lifestyles and emergence of pathogens.</title>
        <authorList>
            <person name="Haridas S."/>
            <person name="Albert R."/>
            <person name="Binder M."/>
            <person name="Bloem J."/>
            <person name="Labutti K."/>
            <person name="Salamov A."/>
            <person name="Andreopoulos B."/>
            <person name="Baker S."/>
            <person name="Barry K."/>
            <person name="Bills G."/>
            <person name="Bluhm B."/>
            <person name="Cannon C."/>
            <person name="Castanera R."/>
            <person name="Culley D."/>
            <person name="Daum C."/>
            <person name="Ezra D."/>
            <person name="Gonzalez J."/>
            <person name="Henrissat B."/>
            <person name="Kuo A."/>
            <person name="Liang C."/>
            <person name="Lipzen A."/>
            <person name="Lutzoni F."/>
            <person name="Magnuson J."/>
            <person name="Mondo S."/>
            <person name="Nolan M."/>
            <person name="Ohm R."/>
            <person name="Pangilinan J."/>
            <person name="Park H.-J."/>
            <person name="Ramirez L."/>
            <person name="Alfaro M."/>
            <person name="Sun H."/>
            <person name="Tritt A."/>
            <person name="Yoshinaga Y."/>
            <person name="Zwiers L.-H."/>
            <person name="Turgeon B."/>
            <person name="Goodwin S."/>
            <person name="Spatafora J."/>
            <person name="Crous P."/>
            <person name="Grigoriev I."/>
        </authorList>
    </citation>
    <scope>NUCLEOTIDE SEQUENCE</scope>
    <source>
        <strain evidence="6">CBS 269.34</strain>
    </source>
</reference>
<name>A0A6A6QM16_9PEZI</name>
<dbReference type="PANTHER" id="PTHR21661:SF35">
    <property type="entry name" value="EPOXIDE HYDROLASE"/>
    <property type="match status" value="1"/>
</dbReference>
<evidence type="ECO:0000256" key="3">
    <source>
        <dbReference type="ARBA" id="ARBA00022801"/>
    </source>
</evidence>
<evidence type="ECO:0000256" key="1">
    <source>
        <dbReference type="ARBA" id="ARBA00010088"/>
    </source>
</evidence>
<dbReference type="InterPro" id="IPR000639">
    <property type="entry name" value="Epox_hydrolase-like"/>
</dbReference>
<dbReference type="PANTHER" id="PTHR21661">
    <property type="entry name" value="EPOXIDE HYDROLASE 1-RELATED"/>
    <property type="match status" value="1"/>
</dbReference>
<dbReference type="Pfam" id="PF06441">
    <property type="entry name" value="EHN"/>
    <property type="match status" value="1"/>
</dbReference>
<dbReference type="InterPro" id="IPR010497">
    <property type="entry name" value="Epoxide_hydro_N"/>
</dbReference>
<sequence>MSAITPFKVSIPQESLDRLHQKLALTDFPNELDGAEWDYGAPLADIKRLTNHWLEKYDWRAEERKMNELPQFKTSVAIDRFEDLDLHFVHQKSPVKNAIPLMFVHGWPGSFLEVAKILPLLSNASDGFPAFHVVAPSLPNFGFSQGVRKKGFALPQYAEACHKLMLKLGYNEYVTQGGDWGWWITRTIGRLYPTHCLASHYNMLNPDGPPSPTTFPLLSLQHALTPYTTAEHAGLARSAWFRASGQGYGAIQNTKPQTLGYSLAASPVGLLAWIYEKLHDWTDDYPWTDDEVLTWVSVYYFSTAGPAASARIYYENTHDAQDASGLPAWKLAQRWTPGVKIGVGHFPRDIYVLPPLWSRALGEVVYEGKHERGGHFAAYECPELIVGDLRTMFGKGGGAFGVVKGKDGLVG</sequence>
<keyword evidence="3 6" id="KW-0378">Hydrolase</keyword>
<feature type="active site" description="Nucleophile" evidence="4">
    <location>
        <position position="179"/>
    </location>
</feature>
<feature type="active site" description="Proton acceptor" evidence="4">
    <location>
        <position position="375"/>
    </location>
</feature>
<evidence type="ECO:0000313" key="7">
    <source>
        <dbReference type="Proteomes" id="UP000799750"/>
    </source>
</evidence>
<accession>A0A6A6QM16</accession>
<feature type="domain" description="Epoxide hydrolase N-terminal" evidence="5">
    <location>
        <begin position="4"/>
        <end position="114"/>
    </location>
</feature>
<gene>
    <name evidence="6" type="ORF">BU16DRAFT_619552</name>
</gene>
<dbReference type="InterPro" id="IPR016292">
    <property type="entry name" value="Epoxide_hydrolase"/>
</dbReference>
<dbReference type="InterPro" id="IPR029058">
    <property type="entry name" value="AB_hydrolase_fold"/>
</dbReference>
<dbReference type="EMBL" id="MU004192">
    <property type="protein sequence ID" value="KAF2493189.1"/>
    <property type="molecule type" value="Genomic_DNA"/>
</dbReference>
<evidence type="ECO:0000256" key="2">
    <source>
        <dbReference type="ARBA" id="ARBA00022797"/>
    </source>
</evidence>
<proteinExistence type="inferred from homology"/>
<dbReference type="PIRSF" id="PIRSF001112">
    <property type="entry name" value="Epoxide_hydrolase"/>
    <property type="match status" value="1"/>
</dbReference>